<evidence type="ECO:0000256" key="3">
    <source>
        <dbReference type="ARBA" id="ARBA00022664"/>
    </source>
</evidence>
<evidence type="ECO:0000256" key="7">
    <source>
        <dbReference type="SAM" id="Coils"/>
    </source>
</evidence>
<dbReference type="InterPro" id="IPR011990">
    <property type="entry name" value="TPR-like_helical_dom_sf"/>
</dbReference>
<feature type="region of interest" description="Disordered" evidence="8">
    <location>
        <begin position="19"/>
        <end position="95"/>
    </location>
</feature>
<keyword evidence="11" id="KW-1185">Reference proteome</keyword>
<dbReference type="AlphaFoldDB" id="A0A6A6Y1A0"/>
<evidence type="ECO:0000256" key="5">
    <source>
        <dbReference type="ARBA" id="ARBA00023187"/>
    </source>
</evidence>
<feature type="compositionally biased region" description="Basic and acidic residues" evidence="8">
    <location>
        <begin position="39"/>
        <end position="50"/>
    </location>
</feature>
<dbReference type="SUPFAM" id="SSF48452">
    <property type="entry name" value="TPR-like"/>
    <property type="match status" value="4"/>
</dbReference>
<comment type="subunit">
    <text evidence="2">Associated with the spliceosome.</text>
</comment>
<dbReference type="Pfam" id="PF14559">
    <property type="entry name" value="TPR_19"/>
    <property type="match status" value="1"/>
</dbReference>
<dbReference type="PANTHER" id="PTHR11246">
    <property type="entry name" value="PRE-MRNA SPLICING FACTOR"/>
    <property type="match status" value="1"/>
</dbReference>
<reference evidence="12" key="2">
    <citation type="submission" date="2020-04" db="EMBL/GenBank/DDBJ databases">
        <authorList>
            <consortium name="NCBI Genome Project"/>
        </authorList>
    </citation>
    <scope>NUCLEOTIDE SEQUENCE</scope>
    <source>
        <strain evidence="12">CBS 304.34</strain>
    </source>
</reference>
<dbReference type="FunFam" id="1.25.40.10:FF:001164">
    <property type="entry name" value="mRNA splicing factor (Prp1/Zer1), putative (AFU_orthologue AFUA_2G06070)"/>
    <property type="match status" value="1"/>
</dbReference>
<comment type="subcellular location">
    <subcellularLocation>
        <location evidence="1">Nucleus</location>
    </subcellularLocation>
</comment>
<reference evidence="10 12" key="1">
    <citation type="journal article" date="2020" name="Stud. Mycol.">
        <title>101 Dothideomycetes genomes: a test case for predicting lifestyles and emergence of pathogens.</title>
        <authorList>
            <person name="Haridas S."/>
            <person name="Albert R."/>
            <person name="Binder M."/>
            <person name="Bloem J."/>
            <person name="Labutti K."/>
            <person name="Salamov A."/>
            <person name="Andreopoulos B."/>
            <person name="Baker S."/>
            <person name="Barry K."/>
            <person name="Bills G."/>
            <person name="Bluhm B."/>
            <person name="Cannon C."/>
            <person name="Castanera R."/>
            <person name="Culley D."/>
            <person name="Daum C."/>
            <person name="Ezra D."/>
            <person name="Gonzalez J."/>
            <person name="Henrissat B."/>
            <person name="Kuo A."/>
            <person name="Liang C."/>
            <person name="Lipzen A."/>
            <person name="Lutzoni F."/>
            <person name="Magnuson J."/>
            <person name="Mondo S."/>
            <person name="Nolan M."/>
            <person name="Ohm R."/>
            <person name="Pangilinan J."/>
            <person name="Park H.-J."/>
            <person name="Ramirez L."/>
            <person name="Alfaro M."/>
            <person name="Sun H."/>
            <person name="Tritt A."/>
            <person name="Yoshinaga Y."/>
            <person name="Zwiers L.-H."/>
            <person name="Turgeon B."/>
            <person name="Goodwin S."/>
            <person name="Spatafora J."/>
            <person name="Crous P."/>
            <person name="Grigoriev I."/>
        </authorList>
    </citation>
    <scope>NUCLEOTIDE SEQUENCE</scope>
    <source>
        <strain evidence="10 12">CBS 304.34</strain>
    </source>
</reference>
<keyword evidence="3" id="KW-0507">mRNA processing</keyword>
<dbReference type="SMART" id="SM00386">
    <property type="entry name" value="HAT"/>
    <property type="match status" value="10"/>
</dbReference>
<dbReference type="GO" id="GO:0071013">
    <property type="term" value="C:catalytic step 2 spliceosome"/>
    <property type="evidence" value="ECO:0007669"/>
    <property type="project" value="TreeGrafter"/>
</dbReference>
<evidence type="ECO:0000256" key="4">
    <source>
        <dbReference type="ARBA" id="ARBA00022737"/>
    </source>
</evidence>
<evidence type="ECO:0000256" key="6">
    <source>
        <dbReference type="ARBA" id="ARBA00023242"/>
    </source>
</evidence>
<proteinExistence type="predicted"/>
<accession>A0A6A6Y1A0</accession>
<dbReference type="InterPro" id="IPR019734">
    <property type="entry name" value="TPR_rpt"/>
</dbReference>
<dbReference type="InterPro" id="IPR010491">
    <property type="entry name" value="PRP1_N"/>
</dbReference>
<dbReference type="FunFam" id="1.25.40.10:FF:000256">
    <property type="entry name" value="Probable pre-mRNA splicing factor prp1"/>
    <property type="match status" value="1"/>
</dbReference>
<dbReference type="InterPro" id="IPR003107">
    <property type="entry name" value="HAT"/>
</dbReference>
<evidence type="ECO:0000256" key="1">
    <source>
        <dbReference type="ARBA" id="ARBA00004123"/>
    </source>
</evidence>
<keyword evidence="5" id="KW-0508">mRNA splicing</keyword>
<evidence type="ECO:0000259" key="9">
    <source>
        <dbReference type="Pfam" id="PF06424"/>
    </source>
</evidence>
<dbReference type="RefSeq" id="XP_033568969.1">
    <property type="nucleotide sequence ID" value="XM_033717218.1"/>
</dbReference>
<evidence type="ECO:0000256" key="2">
    <source>
        <dbReference type="ARBA" id="ARBA00011524"/>
    </source>
</evidence>
<gene>
    <name evidence="10 12" type="ORF">BDZ99DRAFT_429233</name>
</gene>
<evidence type="ECO:0000313" key="11">
    <source>
        <dbReference type="Proteomes" id="UP000504636"/>
    </source>
</evidence>
<feature type="compositionally biased region" description="Basic and acidic residues" evidence="8">
    <location>
        <begin position="115"/>
        <end position="136"/>
    </location>
</feature>
<dbReference type="OrthoDB" id="440128at2759"/>
<keyword evidence="7" id="KW-0175">Coiled coil</keyword>
<feature type="region of interest" description="Disordered" evidence="8">
    <location>
        <begin position="115"/>
        <end position="138"/>
    </location>
</feature>
<dbReference type="GeneID" id="54458111"/>
<keyword evidence="6" id="KW-0539">Nucleus</keyword>
<dbReference type="GO" id="GO:0046540">
    <property type="term" value="C:U4/U6 x U5 tri-snRNP complex"/>
    <property type="evidence" value="ECO:0007669"/>
    <property type="project" value="TreeGrafter"/>
</dbReference>
<dbReference type="SMART" id="SM00028">
    <property type="entry name" value="TPR"/>
    <property type="match status" value="4"/>
</dbReference>
<organism evidence="10">
    <name type="scientific">Mytilinidion resinicola</name>
    <dbReference type="NCBI Taxonomy" id="574789"/>
    <lineage>
        <taxon>Eukaryota</taxon>
        <taxon>Fungi</taxon>
        <taxon>Dikarya</taxon>
        <taxon>Ascomycota</taxon>
        <taxon>Pezizomycotina</taxon>
        <taxon>Dothideomycetes</taxon>
        <taxon>Pleosporomycetidae</taxon>
        <taxon>Mytilinidiales</taxon>
        <taxon>Mytilinidiaceae</taxon>
        <taxon>Mytilinidion</taxon>
    </lineage>
</organism>
<keyword evidence="4" id="KW-0677">Repeat</keyword>
<reference evidence="12" key="3">
    <citation type="submission" date="2025-04" db="UniProtKB">
        <authorList>
            <consortium name="RefSeq"/>
        </authorList>
    </citation>
    <scope>IDENTIFICATION</scope>
    <source>
        <strain evidence="12">CBS 304.34</strain>
    </source>
</reference>
<evidence type="ECO:0000256" key="8">
    <source>
        <dbReference type="SAM" id="MobiDB-lite"/>
    </source>
</evidence>
<dbReference type="EMBL" id="MU003726">
    <property type="protein sequence ID" value="KAF2802005.1"/>
    <property type="molecule type" value="Genomic_DNA"/>
</dbReference>
<dbReference type="Gene3D" id="1.25.40.10">
    <property type="entry name" value="Tetratricopeptide repeat domain"/>
    <property type="match status" value="4"/>
</dbReference>
<dbReference type="Proteomes" id="UP000504636">
    <property type="component" value="Unplaced"/>
</dbReference>
<evidence type="ECO:0000313" key="12">
    <source>
        <dbReference type="RefSeq" id="XP_033568969.1"/>
    </source>
</evidence>
<feature type="compositionally biased region" description="Acidic residues" evidence="8">
    <location>
        <begin position="71"/>
        <end position="84"/>
    </location>
</feature>
<evidence type="ECO:0000313" key="10">
    <source>
        <dbReference type="EMBL" id="KAF2802005.1"/>
    </source>
</evidence>
<feature type="coiled-coil region" evidence="7">
    <location>
        <begin position="474"/>
        <end position="506"/>
    </location>
</feature>
<dbReference type="GO" id="GO:0000244">
    <property type="term" value="P:spliceosomal tri-snRNP complex assembly"/>
    <property type="evidence" value="ECO:0007669"/>
    <property type="project" value="TreeGrafter"/>
</dbReference>
<dbReference type="InterPro" id="IPR045075">
    <property type="entry name" value="Syf1-like"/>
</dbReference>
<name>A0A6A6Y1A0_9PEZI</name>
<dbReference type="PANTHER" id="PTHR11246:SF1">
    <property type="entry name" value="PRE-MRNA-PROCESSING FACTOR 6"/>
    <property type="match status" value="1"/>
</dbReference>
<feature type="domain" description="PRP1 splicing factor N-terminal" evidence="9">
    <location>
        <begin position="12"/>
        <end position="170"/>
    </location>
</feature>
<protein>
    <recommendedName>
        <fullName evidence="9">PRP1 splicing factor N-terminal domain-containing protein</fullName>
    </recommendedName>
</protein>
<sequence>MAGKRDFLSMEAPENYVAGLGRGATGFTTRSDLGPAREGPSEEQMKEMLAKRAAQLGQAAPSAYGATEKKEEDDDDDRYQDPDNEVGLFASGMNFDRDDDEADEIFALVDEKMDRRRRARREEREQREREDYESKNPKIQQQFADLKRALGTVTEDEWAALPEVGDMTGRTKRAREARQNNRFYAVPDSVIAGAASAGQLDTSISADAGDGTVTDFASIGAAQKSALQVRLDSAAQSAGGDSTSGTATSIDNVKGYLTSLEKSAVKAGEVPVEDLNRARLLLESAVKTNPKNGPGHVALCRLEEFAGKVTRARKVIAQGAELCPRSIDVWLENIRINRENLQNSRIIAANALKIPGNSKSVELWQAALELESTTQARKRVLRQAIDSIPSSVELWKSLINETEDIEEVKLLFHKATQTIPLSEELWISYARVCNPTDAQNVLNQARKAIKSSWAIWVAAARLQEQLGSEDDLVHKILERAVKSLAKEKAMLKREDCITEAEKCEEEGAVRTSVAIIDATLGWGLDEDDDRKEVWLKDAKSSIGRGHFATARAMYGYALKVFTQSKTLWHATAELEKNHGTHAGLVSVLERSVNAVSGTKSESLWLMLAREQWHAGELNQARETLAKAFDAIPDNENIYLRAVELEVDAKNHDQARGFLKHAREKASTARIWLRSIVLERNLGNVDDALNLTNEALDFFPGAWKLHAVKGQLYESMGKLPQAEQSYAQGTRVCPKSAPLFLLLSRILERQGFVTKARSALDRGKLANPKNDVLLCESVRLERRAGNIPAANKVMAQALQETGGHSGLLWAERIMHLESRTQRKPRALEAIKKIDNNPMLFVVVGRIFWGERRLEKAATWFEKALVLDSDYGDAWAWYYKFLEQHGTDEKKAEVLNKISLAEPKHGEVWQSVSKDPKNVGKGFEELLKLAVAILE</sequence>
<dbReference type="Pfam" id="PF06424">
    <property type="entry name" value="PRP1_N"/>
    <property type="match status" value="1"/>
</dbReference>